<reference evidence="1" key="1">
    <citation type="submission" date="2017-07" db="EMBL/GenBank/DDBJ databases">
        <title>Taro Niue Genome Assembly and Annotation.</title>
        <authorList>
            <person name="Atibalentja N."/>
            <person name="Keating K."/>
            <person name="Fields C.J."/>
        </authorList>
    </citation>
    <scope>NUCLEOTIDE SEQUENCE</scope>
    <source>
        <strain evidence="1">Niue_2</strain>
        <tissue evidence="1">Leaf</tissue>
    </source>
</reference>
<comment type="caution">
    <text evidence="1">The sequence shown here is derived from an EMBL/GenBank/DDBJ whole genome shotgun (WGS) entry which is preliminary data.</text>
</comment>
<evidence type="ECO:0000313" key="2">
    <source>
        <dbReference type="Proteomes" id="UP000652761"/>
    </source>
</evidence>
<protein>
    <submittedName>
        <fullName evidence="1">Uncharacterized protein</fullName>
    </submittedName>
</protein>
<gene>
    <name evidence="1" type="ORF">Taro_053682</name>
</gene>
<sequence>MGVVGSTPWFLMGRPSNPQFWFWEMGSTSHFNCSRPQKRTWSGGVDPMVPHGSTLQSSVLVLGNGVDLTFQLRSTSEENMVWWARLHGSSWVDPPFLNFASGKWGRPHVSIEVDLRRKHGHGKGIDRMTQLMNPTPLEESDDTTHLPILTPEEAFRQVFGRDRPGRIRYAVVEDRL</sequence>
<dbReference type="AlphaFoldDB" id="A0A843XLM3"/>
<evidence type="ECO:0000313" key="1">
    <source>
        <dbReference type="EMBL" id="MQM20658.1"/>
    </source>
</evidence>
<accession>A0A843XLM3</accession>
<keyword evidence="2" id="KW-1185">Reference proteome</keyword>
<proteinExistence type="predicted"/>
<name>A0A843XLM3_COLES</name>
<dbReference type="Proteomes" id="UP000652761">
    <property type="component" value="Unassembled WGS sequence"/>
</dbReference>
<organism evidence="1 2">
    <name type="scientific">Colocasia esculenta</name>
    <name type="common">Wild taro</name>
    <name type="synonym">Arum esculentum</name>
    <dbReference type="NCBI Taxonomy" id="4460"/>
    <lineage>
        <taxon>Eukaryota</taxon>
        <taxon>Viridiplantae</taxon>
        <taxon>Streptophyta</taxon>
        <taxon>Embryophyta</taxon>
        <taxon>Tracheophyta</taxon>
        <taxon>Spermatophyta</taxon>
        <taxon>Magnoliopsida</taxon>
        <taxon>Liliopsida</taxon>
        <taxon>Araceae</taxon>
        <taxon>Aroideae</taxon>
        <taxon>Colocasieae</taxon>
        <taxon>Colocasia</taxon>
    </lineage>
</organism>
<dbReference type="EMBL" id="NMUH01010044">
    <property type="protein sequence ID" value="MQM20658.1"/>
    <property type="molecule type" value="Genomic_DNA"/>
</dbReference>